<protein>
    <recommendedName>
        <fullName evidence="2">DUF6533 domain-containing protein</fullName>
    </recommendedName>
</protein>
<dbReference type="EMBL" id="MU790735">
    <property type="protein sequence ID" value="KAJ3993907.1"/>
    <property type="molecule type" value="Genomic_DNA"/>
</dbReference>
<dbReference type="Proteomes" id="UP001163828">
    <property type="component" value="Unassembled WGS sequence"/>
</dbReference>
<sequence length="161" mass="18204">MASPNLLLLPLFQAISSNQAAICSNVAALTILLYDCLLTFDNEVKYIWKSQWTIPKVLYLFAKYYGLAHLCCVLIVEITRYANLTYGGTPSIRLYALYRSSKLGEFIAEFWGIYKSMIIETSTPTIDLDAVEFIIPDIKHSLSGCAFWETSSLNFNFTLES</sequence>
<keyword evidence="4" id="KW-1185">Reference proteome</keyword>
<evidence type="ECO:0000313" key="3">
    <source>
        <dbReference type="EMBL" id="KAJ3993907.1"/>
    </source>
</evidence>
<keyword evidence="1" id="KW-0732">Signal</keyword>
<dbReference type="InterPro" id="IPR045340">
    <property type="entry name" value="DUF6533"/>
</dbReference>
<feature type="chain" id="PRO_5047441124" description="DUF6533 domain-containing protein" evidence="1">
    <location>
        <begin position="21"/>
        <end position="161"/>
    </location>
</feature>
<evidence type="ECO:0000259" key="2">
    <source>
        <dbReference type="Pfam" id="PF20151"/>
    </source>
</evidence>
<feature type="domain" description="DUF6533" evidence="2">
    <location>
        <begin position="23"/>
        <end position="67"/>
    </location>
</feature>
<reference evidence="3" key="1">
    <citation type="submission" date="2022-08" db="EMBL/GenBank/DDBJ databases">
        <authorList>
            <consortium name="DOE Joint Genome Institute"/>
            <person name="Min B."/>
            <person name="Riley R."/>
            <person name="Sierra-Patev S."/>
            <person name="Naranjo-Ortiz M."/>
            <person name="Looney B."/>
            <person name="Konkel Z."/>
            <person name="Slot J.C."/>
            <person name="Sakamoto Y."/>
            <person name="Steenwyk J.L."/>
            <person name="Rokas A."/>
            <person name="Carro J."/>
            <person name="Camarero S."/>
            <person name="Ferreira P."/>
            <person name="Molpeceres G."/>
            <person name="Ruiz-Duenas F.J."/>
            <person name="Serrano A."/>
            <person name="Henrissat B."/>
            <person name="Drula E."/>
            <person name="Hughes K.W."/>
            <person name="Mata J.L."/>
            <person name="Ishikawa N.K."/>
            <person name="Vargas-Isla R."/>
            <person name="Ushijima S."/>
            <person name="Smith C.A."/>
            <person name="Ahrendt S."/>
            <person name="Andreopoulos W."/>
            <person name="He G."/>
            <person name="Labutti K."/>
            <person name="Lipzen A."/>
            <person name="Ng V."/>
            <person name="Sandor L."/>
            <person name="Barry K."/>
            <person name="Martinez A.T."/>
            <person name="Xiao Y."/>
            <person name="Gibbons J.G."/>
            <person name="Terashima K."/>
            <person name="Hibbett D.S."/>
            <person name="Grigoriev I.V."/>
        </authorList>
    </citation>
    <scope>NUCLEOTIDE SEQUENCE</scope>
    <source>
        <strain evidence="3">TFB10827</strain>
    </source>
</reference>
<feature type="non-terminal residue" evidence="3">
    <location>
        <position position="161"/>
    </location>
</feature>
<evidence type="ECO:0000256" key="1">
    <source>
        <dbReference type="SAM" id="SignalP"/>
    </source>
</evidence>
<name>A0ABQ8Q5W9_9AGAR</name>
<comment type="caution">
    <text evidence="3">The sequence shown here is derived from an EMBL/GenBank/DDBJ whole genome shotgun (WGS) entry which is preliminary data.</text>
</comment>
<feature type="signal peptide" evidence="1">
    <location>
        <begin position="1"/>
        <end position="20"/>
    </location>
</feature>
<proteinExistence type="predicted"/>
<evidence type="ECO:0000313" key="4">
    <source>
        <dbReference type="Proteomes" id="UP001163828"/>
    </source>
</evidence>
<organism evidence="3 4">
    <name type="scientific">Lentinula boryana</name>
    <dbReference type="NCBI Taxonomy" id="40481"/>
    <lineage>
        <taxon>Eukaryota</taxon>
        <taxon>Fungi</taxon>
        <taxon>Dikarya</taxon>
        <taxon>Basidiomycota</taxon>
        <taxon>Agaricomycotina</taxon>
        <taxon>Agaricomycetes</taxon>
        <taxon>Agaricomycetidae</taxon>
        <taxon>Agaricales</taxon>
        <taxon>Marasmiineae</taxon>
        <taxon>Omphalotaceae</taxon>
        <taxon>Lentinula</taxon>
    </lineage>
</organism>
<accession>A0ABQ8Q5W9</accession>
<gene>
    <name evidence="3" type="ORF">F5050DRAFT_1904448</name>
</gene>
<dbReference type="Pfam" id="PF20151">
    <property type="entry name" value="DUF6533"/>
    <property type="match status" value="1"/>
</dbReference>